<organism evidence="1 2">
    <name type="scientific">Hyunsoonleella aestuarii</name>
    <dbReference type="NCBI Taxonomy" id="912802"/>
    <lineage>
        <taxon>Bacteria</taxon>
        <taxon>Pseudomonadati</taxon>
        <taxon>Bacteroidota</taxon>
        <taxon>Flavobacteriia</taxon>
        <taxon>Flavobacteriales</taxon>
        <taxon>Flavobacteriaceae</taxon>
    </lineage>
</organism>
<evidence type="ECO:0008006" key="3">
    <source>
        <dbReference type="Google" id="ProtNLM"/>
    </source>
</evidence>
<dbReference type="SUPFAM" id="SSF51445">
    <property type="entry name" value="(Trans)glycosidases"/>
    <property type="match status" value="1"/>
</dbReference>
<name>A0ABP8E8B8_9FLAO</name>
<protein>
    <recommendedName>
        <fullName evidence="3">Glycoside hydrolase</fullName>
    </recommendedName>
</protein>
<proteinExistence type="predicted"/>
<comment type="caution">
    <text evidence="1">The sequence shown here is derived from an EMBL/GenBank/DDBJ whole genome shotgun (WGS) entry which is preliminary data.</text>
</comment>
<dbReference type="InterPro" id="IPR017853">
    <property type="entry name" value="GH"/>
</dbReference>
<sequence>MVRARFLIFLSILSIQSCKTQSNKINGVSFVASREAVNESHITPVVNLSANYAAIMPFGFMRNLDNPKVIFDTERQWFGETKQGAEQYINELRKQKIKIMLKPQIWVWHGEFTGFIKMENEVDWNAFEVAYTKFILEYARLAQNLKVEIFCIGTELEKFIENRPEYWSYLISEIKAIYKGKLTYAANWDEFKRTPFWSQLDFIGVDAYFPVGESKTPSFDECLEGWREHKETIKSLSIIHDKPILFTEYGYRSVDYAGKLPWVSDIGMNQVNLEAQTNTTSALFETFWNEDWFAGGFIWKWFHNHDDVGGKNDSMFTPQNKPSEKIIKHYYKSGNE</sequence>
<dbReference type="InterPro" id="IPR055151">
    <property type="entry name" value="GH113"/>
</dbReference>
<dbReference type="Pfam" id="PF22612">
    <property type="entry name" value="GH113"/>
    <property type="match status" value="1"/>
</dbReference>
<dbReference type="Gene3D" id="3.20.20.80">
    <property type="entry name" value="Glycosidases"/>
    <property type="match status" value="1"/>
</dbReference>
<reference evidence="2" key="1">
    <citation type="journal article" date="2019" name="Int. J. Syst. Evol. Microbiol.">
        <title>The Global Catalogue of Microorganisms (GCM) 10K type strain sequencing project: providing services to taxonomists for standard genome sequencing and annotation.</title>
        <authorList>
            <consortium name="The Broad Institute Genomics Platform"/>
            <consortium name="The Broad Institute Genome Sequencing Center for Infectious Disease"/>
            <person name="Wu L."/>
            <person name="Ma J."/>
        </authorList>
    </citation>
    <scope>NUCLEOTIDE SEQUENCE [LARGE SCALE GENOMIC DNA]</scope>
    <source>
        <strain evidence="2">JCM 17452</strain>
    </source>
</reference>
<evidence type="ECO:0000313" key="2">
    <source>
        <dbReference type="Proteomes" id="UP001500027"/>
    </source>
</evidence>
<dbReference type="CDD" id="cd19608">
    <property type="entry name" value="GH113_mannanase-like"/>
    <property type="match status" value="1"/>
</dbReference>
<dbReference type="EMBL" id="BAABAV010000001">
    <property type="protein sequence ID" value="GAA4268300.1"/>
    <property type="molecule type" value="Genomic_DNA"/>
</dbReference>
<dbReference type="PROSITE" id="PS51257">
    <property type="entry name" value="PROKAR_LIPOPROTEIN"/>
    <property type="match status" value="1"/>
</dbReference>
<dbReference type="RefSeq" id="WP_139001735.1">
    <property type="nucleotide sequence ID" value="NZ_BAABAV010000001.1"/>
</dbReference>
<gene>
    <name evidence="1" type="ORF">GCM10022257_04010</name>
</gene>
<accession>A0ABP8E8B8</accession>
<dbReference type="Proteomes" id="UP001500027">
    <property type="component" value="Unassembled WGS sequence"/>
</dbReference>
<evidence type="ECO:0000313" key="1">
    <source>
        <dbReference type="EMBL" id="GAA4268300.1"/>
    </source>
</evidence>
<keyword evidence="2" id="KW-1185">Reference proteome</keyword>